<sequence length="25" mass="2527">MPGLIDHATQAATIGGDTTIADMLL</sequence>
<name>A0A026X5B9_OOCBI</name>
<reference evidence="1 2" key="1">
    <citation type="journal article" date="2014" name="Curr. Biol.">
        <title>The genome of the clonal raider ant Cerapachys biroi.</title>
        <authorList>
            <person name="Oxley P.R."/>
            <person name="Ji L."/>
            <person name="Fetter-Pruneda I."/>
            <person name="McKenzie S.K."/>
            <person name="Li C."/>
            <person name="Hu H."/>
            <person name="Zhang G."/>
            <person name="Kronauer D.J."/>
        </authorList>
    </citation>
    <scope>NUCLEOTIDE SEQUENCE [LARGE SCALE GENOMIC DNA]</scope>
</reference>
<evidence type="ECO:0000313" key="2">
    <source>
        <dbReference type="Proteomes" id="UP000053097"/>
    </source>
</evidence>
<proteinExistence type="predicted"/>
<gene>
    <name evidence="1" type="ORF">X777_10235</name>
</gene>
<dbReference type="Proteomes" id="UP000053097">
    <property type="component" value="Unassembled WGS sequence"/>
</dbReference>
<accession>A0A026X5B9</accession>
<dbReference type="EMBL" id="KK107020">
    <property type="protein sequence ID" value="EZA62604.1"/>
    <property type="molecule type" value="Genomic_DNA"/>
</dbReference>
<evidence type="ECO:0000313" key="1">
    <source>
        <dbReference type="EMBL" id="EZA62604.1"/>
    </source>
</evidence>
<keyword evidence="2" id="KW-1185">Reference proteome</keyword>
<organism evidence="1 2">
    <name type="scientific">Ooceraea biroi</name>
    <name type="common">Clonal raider ant</name>
    <name type="synonym">Cerapachys biroi</name>
    <dbReference type="NCBI Taxonomy" id="2015173"/>
    <lineage>
        <taxon>Eukaryota</taxon>
        <taxon>Metazoa</taxon>
        <taxon>Ecdysozoa</taxon>
        <taxon>Arthropoda</taxon>
        <taxon>Hexapoda</taxon>
        <taxon>Insecta</taxon>
        <taxon>Pterygota</taxon>
        <taxon>Neoptera</taxon>
        <taxon>Endopterygota</taxon>
        <taxon>Hymenoptera</taxon>
        <taxon>Apocrita</taxon>
        <taxon>Aculeata</taxon>
        <taxon>Formicoidea</taxon>
        <taxon>Formicidae</taxon>
        <taxon>Dorylinae</taxon>
        <taxon>Ooceraea</taxon>
    </lineage>
</organism>
<protein>
    <submittedName>
        <fullName evidence="1">Uncharacterized protein</fullName>
    </submittedName>
</protein>
<dbReference type="AlphaFoldDB" id="A0A026X5B9"/>